<dbReference type="KEGG" id="cvn:111118313"/>
<dbReference type="Proteomes" id="UP000694844">
    <property type="component" value="Chromosome 2"/>
</dbReference>
<dbReference type="PANTHER" id="PTHR32289">
    <property type="entry name" value="PROTEIN FAM167A"/>
    <property type="match status" value="1"/>
</dbReference>
<dbReference type="InterPro" id="IPR051771">
    <property type="entry name" value="FAM167_domain"/>
</dbReference>
<organism evidence="2 3">
    <name type="scientific">Crassostrea virginica</name>
    <name type="common">Eastern oyster</name>
    <dbReference type="NCBI Taxonomy" id="6565"/>
    <lineage>
        <taxon>Eukaryota</taxon>
        <taxon>Metazoa</taxon>
        <taxon>Spiralia</taxon>
        <taxon>Lophotrochozoa</taxon>
        <taxon>Mollusca</taxon>
        <taxon>Bivalvia</taxon>
        <taxon>Autobranchia</taxon>
        <taxon>Pteriomorphia</taxon>
        <taxon>Ostreida</taxon>
        <taxon>Ostreoidea</taxon>
        <taxon>Ostreidae</taxon>
        <taxon>Crassostrea</taxon>
    </lineage>
</organism>
<sequence length="236" mass="26950">MGLLMVETLPVSPETPRNPITALIQCKQIVHKLSMSQDHLSALIDISKKLKLQPKFDIETIKNSWLMKPLRRASSSNLLEEITEYAMRRRGSRDVILDGAEIPAAVMRKKVSCSRSSLAEVTECVESEKNTTNDPTFGMSLEHKLQYVLKTLNEIRQEDQIIARKFLHIYAEIKKSKVRQSCMIHQDMLDEVFSNEHDKLKLPNICDAPVNKRSSQALQHCGVTRMNIKSKRFSCS</sequence>
<keyword evidence="2" id="KW-1185">Reference proteome</keyword>
<reference evidence="3" key="1">
    <citation type="submission" date="2025-08" db="UniProtKB">
        <authorList>
            <consortium name="RefSeq"/>
        </authorList>
    </citation>
    <scope>IDENTIFICATION</scope>
    <source>
        <tissue evidence="3">Whole sample</tissue>
    </source>
</reference>
<evidence type="ECO:0000313" key="2">
    <source>
        <dbReference type="Proteomes" id="UP000694844"/>
    </source>
</evidence>
<dbReference type="GeneID" id="111118313"/>
<dbReference type="RefSeq" id="XP_022313413.1">
    <property type="nucleotide sequence ID" value="XM_022457705.1"/>
</dbReference>
<name>A0A8B8CCB4_CRAVI</name>
<proteinExistence type="inferred from homology"/>
<dbReference type="Pfam" id="PF11652">
    <property type="entry name" value="FAM167"/>
    <property type="match status" value="1"/>
</dbReference>
<dbReference type="InterPro" id="IPR024280">
    <property type="entry name" value="FAM167"/>
</dbReference>
<protein>
    <submittedName>
        <fullName evidence="3">Protein FAM167A-like</fullName>
    </submittedName>
</protein>
<dbReference type="OrthoDB" id="5965452at2759"/>
<accession>A0A8B8CCB4</accession>
<gene>
    <name evidence="3" type="primary">LOC111118313</name>
</gene>
<dbReference type="PANTHER" id="PTHR32289:SF1">
    <property type="entry name" value="PROTEIN FAM167A-LIKE"/>
    <property type="match status" value="1"/>
</dbReference>
<dbReference type="AlphaFoldDB" id="A0A8B8CCB4"/>
<evidence type="ECO:0000313" key="3">
    <source>
        <dbReference type="RefSeq" id="XP_022313413.1"/>
    </source>
</evidence>
<evidence type="ECO:0000256" key="1">
    <source>
        <dbReference type="ARBA" id="ARBA00005489"/>
    </source>
</evidence>
<comment type="similarity">
    <text evidence="1">Belongs to the FAM167 (SEC) family.</text>
</comment>